<feature type="compositionally biased region" description="Basic and acidic residues" evidence="1">
    <location>
        <begin position="1"/>
        <end position="13"/>
    </location>
</feature>
<feature type="compositionally biased region" description="Polar residues" evidence="1">
    <location>
        <begin position="42"/>
        <end position="54"/>
    </location>
</feature>
<evidence type="ECO:0000313" key="2">
    <source>
        <dbReference type="EMBL" id="GIE46318.1"/>
    </source>
</evidence>
<feature type="compositionally biased region" description="Basic and acidic residues" evidence="1">
    <location>
        <begin position="83"/>
        <end position="107"/>
    </location>
</feature>
<evidence type="ECO:0000256" key="1">
    <source>
        <dbReference type="SAM" id="MobiDB-lite"/>
    </source>
</evidence>
<gene>
    <name evidence="2" type="ORF">Alo02nite_92160</name>
</gene>
<comment type="caution">
    <text evidence="2">The sequence shown here is derived from an EMBL/GenBank/DDBJ whole genome shotgun (WGS) entry which is preliminary data.</text>
</comment>
<reference evidence="2 3" key="1">
    <citation type="submission" date="2021-01" db="EMBL/GenBank/DDBJ databases">
        <title>Whole genome shotgun sequence of Actinoplanes lobatus NBRC 12513.</title>
        <authorList>
            <person name="Komaki H."/>
            <person name="Tamura T."/>
        </authorList>
    </citation>
    <scope>NUCLEOTIDE SEQUENCE [LARGE SCALE GENOMIC DNA]</scope>
    <source>
        <strain evidence="2 3">NBRC 12513</strain>
    </source>
</reference>
<dbReference type="Proteomes" id="UP000631312">
    <property type="component" value="Unassembled WGS sequence"/>
</dbReference>
<keyword evidence="3" id="KW-1185">Reference proteome</keyword>
<accession>A0ABQ4AZ87</accession>
<sequence length="107" mass="11946">MHMRWRAEREAFRRSSKGHFSGRDTFAVNYESFCLGTLQVTSRPVNGSGSTQRPSGVREETATVAGAVSEAVSERWPSGVRAAGDRGSREQLNDDIHDIRPRQREPT</sequence>
<proteinExistence type="predicted"/>
<feature type="region of interest" description="Disordered" evidence="1">
    <location>
        <begin position="1"/>
        <end position="20"/>
    </location>
</feature>
<name>A0ABQ4AZ87_9ACTN</name>
<dbReference type="EMBL" id="BOMP01000199">
    <property type="protein sequence ID" value="GIE46318.1"/>
    <property type="molecule type" value="Genomic_DNA"/>
</dbReference>
<evidence type="ECO:0000313" key="3">
    <source>
        <dbReference type="Proteomes" id="UP000631312"/>
    </source>
</evidence>
<protein>
    <submittedName>
        <fullName evidence="2">Uncharacterized protein</fullName>
    </submittedName>
</protein>
<organism evidence="2 3">
    <name type="scientific">Actinoplanes lobatus</name>
    <dbReference type="NCBI Taxonomy" id="113568"/>
    <lineage>
        <taxon>Bacteria</taxon>
        <taxon>Bacillati</taxon>
        <taxon>Actinomycetota</taxon>
        <taxon>Actinomycetes</taxon>
        <taxon>Micromonosporales</taxon>
        <taxon>Micromonosporaceae</taxon>
        <taxon>Actinoplanes</taxon>
    </lineage>
</organism>
<feature type="region of interest" description="Disordered" evidence="1">
    <location>
        <begin position="42"/>
        <end position="107"/>
    </location>
</feature>